<keyword evidence="8" id="KW-0791">Threonine biosynthesis</keyword>
<gene>
    <name evidence="14" type="primary">thrC</name>
    <name evidence="14" type="ORF">O6R05_04115</name>
</gene>
<comment type="pathway">
    <text evidence="3">Amino-acid biosynthesis; L-threonine biosynthesis; L-threonine from L-aspartate: step 5/5.</text>
</comment>
<dbReference type="GO" id="GO:0004795">
    <property type="term" value="F:threonine synthase activity"/>
    <property type="evidence" value="ECO:0007669"/>
    <property type="project" value="UniProtKB-EC"/>
</dbReference>
<dbReference type="Pfam" id="PF14821">
    <property type="entry name" value="Thr_synth_N"/>
    <property type="match status" value="1"/>
</dbReference>
<dbReference type="InterPro" id="IPR029144">
    <property type="entry name" value="Thr_synth_N"/>
</dbReference>
<dbReference type="SUPFAM" id="SSF53686">
    <property type="entry name" value="Tryptophan synthase beta subunit-like PLP-dependent enzymes"/>
    <property type="match status" value="1"/>
</dbReference>
<comment type="cofactor">
    <cofactor evidence="1">
        <name>pyridoxal 5'-phosphate</name>
        <dbReference type="ChEBI" id="CHEBI:597326"/>
    </cofactor>
</comment>
<dbReference type="Pfam" id="PF00291">
    <property type="entry name" value="PALP"/>
    <property type="match status" value="1"/>
</dbReference>
<accession>A0ABY7QXC4</accession>
<evidence type="ECO:0000259" key="13">
    <source>
        <dbReference type="Pfam" id="PF14821"/>
    </source>
</evidence>
<keyword evidence="15" id="KW-1185">Reference proteome</keyword>
<dbReference type="InterPro" id="IPR036052">
    <property type="entry name" value="TrpB-like_PALP_sf"/>
</dbReference>
<dbReference type="InterPro" id="IPR004450">
    <property type="entry name" value="Thr_synthase-like"/>
</dbReference>
<dbReference type="RefSeq" id="WP_271192268.1">
    <property type="nucleotide sequence ID" value="NZ_CP115667.1"/>
</dbReference>
<evidence type="ECO:0000256" key="5">
    <source>
        <dbReference type="ARBA" id="ARBA00013028"/>
    </source>
</evidence>
<dbReference type="Gene3D" id="3.40.50.1100">
    <property type="match status" value="2"/>
</dbReference>
<dbReference type="PROSITE" id="PS00165">
    <property type="entry name" value="DEHYDRATASE_SER_THR"/>
    <property type="match status" value="1"/>
</dbReference>
<dbReference type="EC" id="4.2.3.1" evidence="5 11"/>
<evidence type="ECO:0000256" key="3">
    <source>
        <dbReference type="ARBA" id="ARBA00004979"/>
    </source>
</evidence>
<dbReference type="InterPro" id="IPR000634">
    <property type="entry name" value="Ser/Thr_deHydtase_PyrdxlP-BS"/>
</dbReference>
<keyword evidence="9" id="KW-0663">Pyridoxal phosphate</keyword>
<evidence type="ECO:0000256" key="11">
    <source>
        <dbReference type="NCBIfam" id="TIGR00260"/>
    </source>
</evidence>
<feature type="domain" description="Threonine synthase N-terminal" evidence="13">
    <location>
        <begin position="2"/>
        <end position="78"/>
    </location>
</feature>
<evidence type="ECO:0000256" key="9">
    <source>
        <dbReference type="ARBA" id="ARBA00022898"/>
    </source>
</evidence>
<comment type="similarity">
    <text evidence="4">Belongs to the threonine synthase family.</text>
</comment>
<evidence type="ECO:0000256" key="2">
    <source>
        <dbReference type="ARBA" id="ARBA00003648"/>
    </source>
</evidence>
<evidence type="ECO:0000313" key="14">
    <source>
        <dbReference type="EMBL" id="WBW50744.1"/>
    </source>
</evidence>
<dbReference type="InterPro" id="IPR037158">
    <property type="entry name" value="Thr_synth_N_sf"/>
</dbReference>
<feature type="domain" description="Tryptophan synthase beta chain-like PALP" evidence="12">
    <location>
        <begin position="97"/>
        <end position="406"/>
    </location>
</feature>
<proteinExistence type="inferred from homology"/>
<dbReference type="InterPro" id="IPR001926">
    <property type="entry name" value="TrpB-like_PALP"/>
</dbReference>
<dbReference type="NCBIfam" id="TIGR00260">
    <property type="entry name" value="thrC"/>
    <property type="match status" value="1"/>
</dbReference>
<name>A0ABY7QXC4_9FIRM</name>
<organism evidence="14 15">
    <name type="scientific">Peptoniphilus equinus</name>
    <dbReference type="NCBI Taxonomy" id="3016343"/>
    <lineage>
        <taxon>Bacteria</taxon>
        <taxon>Bacillati</taxon>
        <taxon>Bacillota</taxon>
        <taxon>Tissierellia</taxon>
        <taxon>Tissierellales</taxon>
        <taxon>Peptoniphilaceae</taxon>
        <taxon>Peptoniphilus</taxon>
    </lineage>
</organism>
<dbReference type="EMBL" id="CP115667">
    <property type="protein sequence ID" value="WBW50744.1"/>
    <property type="molecule type" value="Genomic_DNA"/>
</dbReference>
<reference evidence="14 15" key="1">
    <citation type="submission" date="2023-01" db="EMBL/GenBank/DDBJ databases">
        <authorList>
            <person name="Lee S.H."/>
            <person name="Jung H.S."/>
            <person name="Yun J.U."/>
        </authorList>
    </citation>
    <scope>NUCLEOTIDE SEQUENCE [LARGE SCALE GENOMIC DNA]</scope>
    <source>
        <strain evidence="14 15">CBA3646</strain>
    </source>
</reference>
<protein>
    <recommendedName>
        <fullName evidence="6 11">Threonine synthase</fullName>
        <ecNumber evidence="5 11">4.2.3.1</ecNumber>
    </recommendedName>
</protein>
<dbReference type="PANTHER" id="PTHR43515">
    <property type="entry name" value="THREONINE SYNTHASE-LIKE 1"/>
    <property type="match status" value="1"/>
</dbReference>
<evidence type="ECO:0000256" key="1">
    <source>
        <dbReference type="ARBA" id="ARBA00001933"/>
    </source>
</evidence>
<comment type="catalytic activity">
    <reaction evidence="10">
        <text>O-phospho-L-homoserine + H2O = L-threonine + phosphate</text>
        <dbReference type="Rhea" id="RHEA:10840"/>
        <dbReference type="ChEBI" id="CHEBI:15377"/>
        <dbReference type="ChEBI" id="CHEBI:43474"/>
        <dbReference type="ChEBI" id="CHEBI:57590"/>
        <dbReference type="ChEBI" id="CHEBI:57926"/>
        <dbReference type="EC" id="4.2.3.1"/>
    </reaction>
</comment>
<dbReference type="Gene3D" id="3.90.1380.10">
    <property type="entry name" value="Threonine synthase, N-terminal domain"/>
    <property type="match status" value="1"/>
</dbReference>
<evidence type="ECO:0000313" key="15">
    <source>
        <dbReference type="Proteomes" id="UP001210339"/>
    </source>
</evidence>
<dbReference type="Proteomes" id="UP001210339">
    <property type="component" value="Chromosome"/>
</dbReference>
<evidence type="ECO:0000256" key="7">
    <source>
        <dbReference type="ARBA" id="ARBA00022605"/>
    </source>
</evidence>
<evidence type="ECO:0000256" key="4">
    <source>
        <dbReference type="ARBA" id="ARBA00005517"/>
    </source>
</evidence>
<dbReference type="PANTHER" id="PTHR43515:SF1">
    <property type="entry name" value="THREONINE SYNTHASE-LIKE 1"/>
    <property type="match status" value="1"/>
</dbReference>
<sequence>MRYFSTRGGDQAASTTEALLRGLARDGGLYVPEFIRPMTFLVDDLEHLNYADMAYKVISTIFDDLDEGELRAAINDAYAAFPGDVLPVKKLKDTYVMEQFHGPTRAFKDFALSLLPRLLAMALKEQGESKTALVLTATSGDTGSAAIHGFKNVPNTEIIVLYPKEGISEVQRAQMLIKGNNVHPLAIEGNFDDAQQALKHLFNDRDFNNYVGQHGYFVTSANSINIGRLVPQIAYYFYTYYTLVKQGEVTFNEPITFVVPTGNFGNLLAGHFAKLMGLPIQDLVLASNKNNVLTDFVRTGVYDGNRPFYTTVSPSMDILISSNLERYLYLMTENADEIKSLYQDLTNTGCFEYSGEMGNLYGWTCYEADTLEQIKTTYANDQYLVDPHTATAVFAAAKYREAHNYKTVVNATASPVKFAPTIFKALGKHCDNDAQALDKVMAMMNDRRFLDEGGDVEERVIAKASIQEVIEACIHED</sequence>
<evidence type="ECO:0000259" key="12">
    <source>
        <dbReference type="Pfam" id="PF00291"/>
    </source>
</evidence>
<evidence type="ECO:0000256" key="6">
    <source>
        <dbReference type="ARBA" id="ARBA00018679"/>
    </source>
</evidence>
<comment type="function">
    <text evidence="2">Catalyzes the gamma-elimination of phosphate from L-phosphohomoserine and the beta-addition of water to produce L-threonine.</text>
</comment>
<keyword evidence="7" id="KW-0028">Amino-acid biosynthesis</keyword>
<evidence type="ECO:0000256" key="8">
    <source>
        <dbReference type="ARBA" id="ARBA00022697"/>
    </source>
</evidence>
<evidence type="ECO:0000256" key="10">
    <source>
        <dbReference type="ARBA" id="ARBA00049144"/>
    </source>
</evidence>
<keyword evidence="14" id="KW-0456">Lyase</keyword>